<dbReference type="Proteomes" id="UP000095751">
    <property type="component" value="Unassembled WGS sequence"/>
</dbReference>
<dbReference type="EMBL" id="KV784356">
    <property type="protein sequence ID" value="OEU19144.1"/>
    <property type="molecule type" value="Genomic_DNA"/>
</dbReference>
<evidence type="ECO:0008006" key="3">
    <source>
        <dbReference type="Google" id="ProtNLM"/>
    </source>
</evidence>
<gene>
    <name evidence="1" type="ORF">FRACYDRAFT_237434</name>
</gene>
<reference evidence="1 2" key="1">
    <citation type="submission" date="2016-09" db="EMBL/GenBank/DDBJ databases">
        <title>Extensive genetic diversity and differential bi-allelic expression allows diatom success in the polar Southern Ocean.</title>
        <authorList>
            <consortium name="DOE Joint Genome Institute"/>
            <person name="Mock T."/>
            <person name="Otillar R.P."/>
            <person name="Strauss J."/>
            <person name="Dupont C."/>
            <person name="Frickenhaus S."/>
            <person name="Maumus F."/>
            <person name="Mcmullan M."/>
            <person name="Sanges R."/>
            <person name="Schmutz J."/>
            <person name="Toseland A."/>
            <person name="Valas R."/>
            <person name="Veluchamy A."/>
            <person name="Ward B.J."/>
            <person name="Allen A."/>
            <person name="Barry K."/>
            <person name="Falciatore A."/>
            <person name="Ferrante M."/>
            <person name="Fortunato A.E."/>
            <person name="Gloeckner G."/>
            <person name="Gruber A."/>
            <person name="Hipkin R."/>
            <person name="Janech M."/>
            <person name="Kroth P."/>
            <person name="Leese F."/>
            <person name="Lindquist E."/>
            <person name="Lyon B.R."/>
            <person name="Martin J."/>
            <person name="Mayer C."/>
            <person name="Parker M."/>
            <person name="Quesneville H."/>
            <person name="Raymond J."/>
            <person name="Uhlig C."/>
            <person name="Valentin K.U."/>
            <person name="Worden A.Z."/>
            <person name="Armbrust E.V."/>
            <person name="Bowler C."/>
            <person name="Green B."/>
            <person name="Moulton V."/>
            <person name="Van Oosterhout C."/>
            <person name="Grigoriev I."/>
        </authorList>
    </citation>
    <scope>NUCLEOTIDE SEQUENCE [LARGE SCALE GENOMIC DNA]</scope>
    <source>
        <strain evidence="1 2">CCMP1102</strain>
    </source>
</reference>
<dbReference type="KEGG" id="fcy:FRACYDRAFT_237434"/>
<keyword evidence="2" id="KW-1185">Reference proteome</keyword>
<accession>A0A1E7FLZ1</accession>
<dbReference type="AlphaFoldDB" id="A0A1E7FLZ1"/>
<dbReference type="Gene3D" id="1.25.40.20">
    <property type="entry name" value="Ankyrin repeat-containing domain"/>
    <property type="match status" value="1"/>
</dbReference>
<name>A0A1E7FLZ1_9STRA</name>
<evidence type="ECO:0000313" key="2">
    <source>
        <dbReference type="Proteomes" id="UP000095751"/>
    </source>
</evidence>
<dbReference type="SUPFAM" id="SSF48403">
    <property type="entry name" value="Ankyrin repeat"/>
    <property type="match status" value="1"/>
</dbReference>
<sequence length="465" mass="53961">MMEANIENNELDQHEVTAQQIIDAATKRLLAFDFASSDEQQQQAIFFLKKMILVLEQKETFPLRTRNKTDELVETFLIEAAQDEQQQAQQAVVLLKKLILVLQYRETFPLRTRNQTDELVEKFLAELEDDVHNMLCADLTDPNSDNYRGLDSERDTEAEVEAIVRIFPEVLTRIRIENEDDEHVSLHYPIQLLAFAHNEDEDGSYGCNVKAVSFIPVVARLAIEFGCFEEEERGGLLCEDRYGENVLHCLTLSCGGQTYNQDEQCKAADDKYLQVLIQLRKLGLLKKEDIKRYSLLHKLCREKENDYFAEKRFRFLVEWDPTALLHAITYGWLPIHCAAFLSSPRGFELVFEYGIRYFPKKKGISLLFKKTNHDDSTPFQYACEIFGHEKVMEVVEDTLAHCYASSDDTPPLHVVNALMTAAIDKNIHLDCVYFLMRRKPDILMEVLSPLPYISKLRKRKRNDHH</sequence>
<proteinExistence type="predicted"/>
<dbReference type="InterPro" id="IPR036770">
    <property type="entry name" value="Ankyrin_rpt-contain_sf"/>
</dbReference>
<protein>
    <recommendedName>
        <fullName evidence="3">Ankyrin</fullName>
    </recommendedName>
</protein>
<evidence type="ECO:0000313" key="1">
    <source>
        <dbReference type="EMBL" id="OEU19144.1"/>
    </source>
</evidence>
<dbReference type="InParanoid" id="A0A1E7FLZ1"/>
<organism evidence="1 2">
    <name type="scientific">Fragilariopsis cylindrus CCMP1102</name>
    <dbReference type="NCBI Taxonomy" id="635003"/>
    <lineage>
        <taxon>Eukaryota</taxon>
        <taxon>Sar</taxon>
        <taxon>Stramenopiles</taxon>
        <taxon>Ochrophyta</taxon>
        <taxon>Bacillariophyta</taxon>
        <taxon>Bacillariophyceae</taxon>
        <taxon>Bacillariophycidae</taxon>
        <taxon>Bacillariales</taxon>
        <taxon>Bacillariaceae</taxon>
        <taxon>Fragilariopsis</taxon>
    </lineage>
</organism>